<evidence type="ECO:0000313" key="2">
    <source>
        <dbReference type="EMBL" id="ADC65812.1"/>
    </source>
</evidence>
<dbReference type="HOGENOM" id="CLU_078510_1_0_2"/>
<dbReference type="InterPro" id="IPR036485">
    <property type="entry name" value="Glu_synth_asu_C_sf"/>
</dbReference>
<dbReference type="STRING" id="589924.Ferp_1666"/>
<dbReference type="RefSeq" id="WP_012966152.1">
    <property type="nucleotide sequence ID" value="NC_013849.1"/>
</dbReference>
<dbReference type="EMBL" id="CP001899">
    <property type="protein sequence ID" value="ADC65812.1"/>
    <property type="molecule type" value="Genomic_DNA"/>
</dbReference>
<dbReference type="GeneID" id="8779191"/>
<dbReference type="Gene3D" id="2.160.20.60">
    <property type="entry name" value="Glutamate synthase, alpha subunit, C-terminal domain"/>
    <property type="match status" value="1"/>
</dbReference>
<sequence length="234" mass="25550">MESFQEMMSMEIDCKELSVREINRMLKEAVKNGEKKIILKNPGAKHYIGAGLIGDVEIIVKGSVGFFAGTMFHGPKMIVERNAGWFAGDNMTEGYIEIKGNAGDGVGQGIYGGVIVVRGDAGARTGEIMKNGTIIIGGKSDFMTGLFMMGGKIIVLGDLKSMAGESMVRGVIYVKGEVESLGKNAKLVEINEKDEEFLKEILKKYDFPAFTNKFRKIVPEKKRFVYGTAPSEEG</sequence>
<keyword evidence="3" id="KW-1185">Reference proteome</keyword>
<reference evidence="3" key="1">
    <citation type="submission" date="2010-02" db="EMBL/GenBank/DDBJ databases">
        <title>Complete sequence of Ferroglobus placidus DSM 10642.</title>
        <authorList>
            <consortium name="US DOE Joint Genome Institute"/>
            <person name="Lucas S."/>
            <person name="Copeland A."/>
            <person name="Lapidus A."/>
            <person name="Cheng J.-F."/>
            <person name="Bruce D."/>
            <person name="Goodwin L."/>
            <person name="Pitluck S."/>
            <person name="Saunders E."/>
            <person name="Brettin T."/>
            <person name="Detter J.C."/>
            <person name="Han C."/>
            <person name="Tapia R."/>
            <person name="Larimer F."/>
            <person name="Land M."/>
            <person name="Hauser L."/>
            <person name="Kyrpides N."/>
            <person name="Ivanova N."/>
            <person name="Holmes D."/>
            <person name="Lovley D."/>
            <person name="Kyrpides N."/>
            <person name="Anderson I.J."/>
            <person name="Woyke T."/>
        </authorList>
    </citation>
    <scope>NUCLEOTIDE SEQUENCE [LARGE SCALE GENOMIC DNA]</scope>
    <source>
        <strain evidence="3">DSM 10642 / AEDII12DO</strain>
    </source>
</reference>
<dbReference type="SUPFAM" id="SSF69336">
    <property type="entry name" value="Alpha subunit of glutamate synthase, C-terminal domain"/>
    <property type="match status" value="1"/>
</dbReference>
<name>D3RZ99_FERPA</name>
<feature type="domain" description="Glutamate synthase alpha subunit C-terminal" evidence="1">
    <location>
        <begin position="19"/>
        <end position="190"/>
    </location>
</feature>
<dbReference type="eggNOG" id="arCOG00096">
    <property type="taxonomic scope" value="Archaea"/>
</dbReference>
<organism evidence="2 3">
    <name type="scientific">Ferroglobus placidus (strain DSM 10642 / AEDII12DO)</name>
    <dbReference type="NCBI Taxonomy" id="589924"/>
    <lineage>
        <taxon>Archaea</taxon>
        <taxon>Methanobacteriati</taxon>
        <taxon>Methanobacteriota</taxon>
        <taxon>Archaeoglobi</taxon>
        <taxon>Archaeoglobales</taxon>
        <taxon>Archaeoglobaceae</taxon>
        <taxon>Ferroglobus</taxon>
    </lineage>
</organism>
<proteinExistence type="predicted"/>
<gene>
    <name evidence="2" type="ordered locus">Ferp_1666</name>
</gene>
<dbReference type="PaxDb" id="589924-Ferp_1666"/>
<dbReference type="Proteomes" id="UP000002613">
    <property type="component" value="Chromosome"/>
</dbReference>
<dbReference type="Pfam" id="PF01493">
    <property type="entry name" value="GXGXG"/>
    <property type="match status" value="1"/>
</dbReference>
<dbReference type="PIRSF" id="PIRSF006519">
    <property type="entry name" value="GOGAT_dom3"/>
    <property type="match status" value="1"/>
</dbReference>
<dbReference type="OrthoDB" id="2513at2157"/>
<dbReference type="GO" id="GO:0016491">
    <property type="term" value="F:oxidoreductase activity"/>
    <property type="evidence" value="ECO:0007669"/>
    <property type="project" value="InterPro"/>
</dbReference>
<dbReference type="InterPro" id="IPR012061">
    <property type="entry name" value="Glu_synth_lsu_3"/>
</dbReference>
<protein>
    <submittedName>
        <fullName evidence="2">Glutamate synthase alpha subunit domain protein</fullName>
    </submittedName>
</protein>
<dbReference type="KEGG" id="fpl:Ferp_1666"/>
<dbReference type="PANTHER" id="PTHR39673">
    <property type="entry name" value="TUNGSTEN FORMYLMETHANOFURAN DEHYDROGENASE, SUBUNIT C (FWDC)"/>
    <property type="match status" value="1"/>
</dbReference>
<dbReference type="PANTHER" id="PTHR39673:SF5">
    <property type="entry name" value="TUNGSTEN-CONTAINING FORMYLMETHANOFURAN DEHYDROGENASE 2 SUBUNIT C"/>
    <property type="match status" value="1"/>
</dbReference>
<dbReference type="AlphaFoldDB" id="D3RZ99"/>
<reference evidence="2 3" key="2">
    <citation type="journal article" date="2011" name="Stand. Genomic Sci.">
        <title>Complete genome sequence of Ferroglobus placidus AEDII12DO.</title>
        <authorList>
            <person name="Anderson I."/>
            <person name="Risso C."/>
            <person name="Holmes D."/>
            <person name="Lucas S."/>
            <person name="Copeland A."/>
            <person name="Lapidus A."/>
            <person name="Cheng J.F."/>
            <person name="Bruce D."/>
            <person name="Goodwin L."/>
            <person name="Pitluck S."/>
            <person name="Saunders E."/>
            <person name="Brettin T."/>
            <person name="Detter J.C."/>
            <person name="Han C."/>
            <person name="Tapia R."/>
            <person name="Larimer F."/>
            <person name="Land M."/>
            <person name="Hauser L."/>
            <person name="Woyke T."/>
            <person name="Lovley D."/>
            <person name="Kyrpides N."/>
            <person name="Ivanova N."/>
        </authorList>
    </citation>
    <scope>NUCLEOTIDE SEQUENCE [LARGE SCALE GENOMIC DNA]</scope>
    <source>
        <strain evidence="3">DSM 10642 / AEDII12DO</strain>
    </source>
</reference>
<evidence type="ECO:0000313" key="3">
    <source>
        <dbReference type="Proteomes" id="UP000002613"/>
    </source>
</evidence>
<evidence type="ECO:0000259" key="1">
    <source>
        <dbReference type="Pfam" id="PF01493"/>
    </source>
</evidence>
<dbReference type="InterPro" id="IPR002489">
    <property type="entry name" value="Glu_synth_asu_C"/>
</dbReference>
<accession>D3RZ99</accession>